<feature type="binding site" evidence="4">
    <location>
        <begin position="680"/>
        <end position="687"/>
    </location>
    <ligand>
        <name>ATP</name>
        <dbReference type="ChEBI" id="CHEBI:30616"/>
    </ligand>
</feature>
<dbReference type="PROSITE" id="PS50006">
    <property type="entry name" value="FHA_DOMAIN"/>
    <property type="match status" value="1"/>
</dbReference>
<keyword evidence="3 4" id="KW-0067">ATP-binding</keyword>
<reference evidence="9 10" key="1">
    <citation type="submission" date="2019-06" db="EMBL/GenBank/DDBJ databases">
        <title>Sequencing the genomes of 1000 actinobacteria strains.</title>
        <authorList>
            <person name="Klenk H.-P."/>
        </authorList>
    </citation>
    <scope>NUCLEOTIDE SEQUENCE [LARGE SCALE GENOMIC DNA]</scope>
    <source>
        <strain evidence="9 10">DSM 18935</strain>
    </source>
</reference>
<sequence length="1469" mass="157214">MKLKLTLEGSGDPTDLAVTLDSQTTVGQLADHLVAVHPAGGSRPGLQTGEHTLALVDESHRAVDPRATVSESGLQSGSRVSITRRTAGYADPHRVVARVRVLSGPDEGREYPLAAGTAYIGRGRSCEVQLSDQSVSRRHAKLVVADQIEVADLGSSNGILVSDEQVDRAVLGDGDVLSLGETTVAVSGTGVAASVTRAEGGTLAFSRSPVINPIYPGKEYELPELPERGKPPRMPWAMMMVPVLMGLAALAITRSAFSLIFMLMMPLMYVAMNYEARRSVRLDFEEAMRDFREDVSFLVEDIEEDQEEEIVSRRREHPSALECLGAAERHLPLMWSRRPGEPGFLELRLGLASMPSRSTINLPSIGRSKAEAWLELSRQMEGLSSVDEVPVIAEPMLHGAIGVSGPREHAVAVARSLVVQAAALHSPAEVVIGAITSTGTASDWAWLKWLPHVTSVHSPITARHTATSNQSAGALLEELESELAATAEAAEKGKPLVAQGIHMVLVIENDAPVGRARLVTLAEEAHRRGIAVVWVSPVTDQLPAACRTFVQVSADGSAEVGYVGDAVVVVPVEADRVDAESALRMARGMSSATDAGAPVTDDSDLPRSVSFLSLIGPELAKSETAVIERWGENRSILTGPFAPAHPVKKPGSLRAILGQSSQGPYSVDLRSDGPHALVGGTTGAGKSETLQAWILGMAAAHSPQRVTFLLVDYKGGSAFRDCVNLPHTVGMVTDLSPHLVRRALASLSAELHHREHLLERHRAKDLVELERRGEVDAPPSLVIVVDEFAALVQEVPDFVDGVVNIAQRGRSLGIHLILATQRPAGVIKDNLRANTNLRIALRMADESDSEDVLGTAEAAFFDPAIPGRAMAKSGPGRLIPFQSGYAGGWTTDAPPAPEILLETLTFGTPKAWELPPLSPEEQLRLEQEDRGPTDIQRLVGSISAASVQAEIPEPRKPWLPDMSEVYDLATLPTERRDDRLVFGVLDDPDRQQQPTVAFRPDVEGNLAIFGASGSGKSALLRTFAVAAGFTVRGGPCHVYGLDFGNRGLSMIESLPHVGSVIAGGDHERVARLLRTLRQTIDERAVRYSAANASSVTEYRRLTGEHDEPRIVVLLDGLVAFRQIYEAPRMGHWIDMFQALLADGRPVGVHFILTVDQRTGLPNQLGSAVQSRIVLRMASADDYATFNLPSDVLSQDSPPGRGLYQGREVQCAVLGGTQTVTEQAKAVEGFARTMARAGADEAPPIGSLTDSVELAELPERTRDGLPVIGVGSRDLAPAGVDPRGGFVVTGQAGSGRTTAVATLVESLRRSGSVDELHLYTLRKRSDLLDLPGWTVTATSEDDIMEAAGDLALRYQDEEVTGRVAIVLERVGDLSDSMAEDRIEKAVKQALDADHLVIAEGDIGFFNSGFGLPGLLKAARSGLILHPDDGDAAMIFRSAFPSFNATGAPEGRGFVVQRGQQDLVQVALPTR</sequence>
<dbReference type="CDD" id="cd00060">
    <property type="entry name" value="FHA"/>
    <property type="match status" value="1"/>
</dbReference>
<evidence type="ECO:0000313" key="9">
    <source>
        <dbReference type="EMBL" id="TWD16549.1"/>
    </source>
</evidence>
<dbReference type="InterPro" id="IPR032030">
    <property type="entry name" value="YscD_cytoplasmic_dom"/>
</dbReference>
<dbReference type="SUPFAM" id="SSF49879">
    <property type="entry name" value="SMAD/FHA domain"/>
    <property type="match status" value="1"/>
</dbReference>
<dbReference type="InterPro" id="IPR050206">
    <property type="entry name" value="FtsK/SpoIIIE/SftA"/>
</dbReference>
<dbReference type="SUPFAM" id="SSF52540">
    <property type="entry name" value="P-loop containing nucleoside triphosphate hydrolases"/>
    <property type="match status" value="2"/>
</dbReference>
<feature type="transmembrane region" description="Helical" evidence="5">
    <location>
        <begin position="236"/>
        <end position="269"/>
    </location>
</feature>
<feature type="domain" description="FtsK" evidence="8">
    <location>
        <begin position="992"/>
        <end position="1183"/>
    </location>
</feature>
<dbReference type="OrthoDB" id="9807790at2"/>
<evidence type="ECO:0000313" key="10">
    <source>
        <dbReference type="Proteomes" id="UP000315628"/>
    </source>
</evidence>
<feature type="domain" description="FtsK" evidence="8">
    <location>
        <begin position="662"/>
        <end position="850"/>
    </location>
</feature>
<gene>
    <name evidence="9" type="ORF">FB557_0072</name>
</gene>
<dbReference type="RefSeq" id="WP_144854613.1">
    <property type="nucleotide sequence ID" value="NZ_BAAAYT010000001.1"/>
</dbReference>
<keyword evidence="10" id="KW-1185">Reference proteome</keyword>
<dbReference type="GO" id="GO:0003677">
    <property type="term" value="F:DNA binding"/>
    <property type="evidence" value="ECO:0007669"/>
    <property type="project" value="InterPro"/>
</dbReference>
<evidence type="ECO:0000256" key="5">
    <source>
        <dbReference type="SAM" id="Phobius"/>
    </source>
</evidence>
<dbReference type="InterPro" id="IPR003593">
    <property type="entry name" value="AAA+_ATPase"/>
</dbReference>
<protein>
    <submittedName>
        <fullName evidence="9">S-DNA-T family DNA segregation ATPase FtsK/SpoIIIE</fullName>
    </submittedName>
</protein>
<dbReference type="PANTHER" id="PTHR22683">
    <property type="entry name" value="SPORULATION PROTEIN RELATED"/>
    <property type="match status" value="1"/>
</dbReference>
<dbReference type="Gene3D" id="2.60.200.20">
    <property type="match status" value="1"/>
</dbReference>
<dbReference type="Gene3D" id="3.40.50.300">
    <property type="entry name" value="P-loop containing nucleotide triphosphate hydrolases"/>
    <property type="match status" value="4"/>
</dbReference>
<keyword evidence="5" id="KW-0472">Membrane</keyword>
<evidence type="ECO:0000259" key="8">
    <source>
        <dbReference type="PROSITE" id="PS50901"/>
    </source>
</evidence>
<organism evidence="9 10">
    <name type="scientific">Marihabitans asiaticum</name>
    <dbReference type="NCBI Taxonomy" id="415218"/>
    <lineage>
        <taxon>Bacteria</taxon>
        <taxon>Bacillati</taxon>
        <taxon>Actinomycetota</taxon>
        <taxon>Actinomycetes</taxon>
        <taxon>Micrococcales</taxon>
        <taxon>Intrasporangiaceae</taxon>
        <taxon>Marihabitans</taxon>
    </lineage>
</organism>
<evidence type="ECO:0000256" key="2">
    <source>
        <dbReference type="ARBA" id="ARBA00022741"/>
    </source>
</evidence>
<evidence type="ECO:0000256" key="3">
    <source>
        <dbReference type="ARBA" id="ARBA00022840"/>
    </source>
</evidence>
<evidence type="ECO:0000259" key="6">
    <source>
        <dbReference type="PROSITE" id="PS50006"/>
    </source>
</evidence>
<name>A0A560WFU4_9MICO</name>
<evidence type="ECO:0000256" key="4">
    <source>
        <dbReference type="PROSITE-ProRule" id="PRU00289"/>
    </source>
</evidence>
<dbReference type="PROSITE" id="PS50901">
    <property type="entry name" value="FTSK"/>
    <property type="match status" value="2"/>
</dbReference>
<keyword evidence="5" id="KW-0812">Transmembrane</keyword>
<dbReference type="PROSITE" id="PS50053">
    <property type="entry name" value="UBIQUITIN_2"/>
    <property type="match status" value="1"/>
</dbReference>
<dbReference type="Proteomes" id="UP000315628">
    <property type="component" value="Unassembled WGS sequence"/>
</dbReference>
<dbReference type="CDD" id="cd01127">
    <property type="entry name" value="TrwB_TraG_TraD_VirD4"/>
    <property type="match status" value="1"/>
</dbReference>
<evidence type="ECO:0000256" key="1">
    <source>
        <dbReference type="ARBA" id="ARBA00022553"/>
    </source>
</evidence>
<comment type="caution">
    <text evidence="9">The sequence shown here is derived from an EMBL/GenBank/DDBJ whole genome shotgun (WGS) entry which is preliminary data.</text>
</comment>
<dbReference type="InterPro" id="IPR000253">
    <property type="entry name" value="FHA_dom"/>
</dbReference>
<dbReference type="Pfam" id="PF01580">
    <property type="entry name" value="FtsK_SpoIIIE"/>
    <property type="match status" value="2"/>
</dbReference>
<dbReference type="PANTHER" id="PTHR22683:SF1">
    <property type="entry name" value="TYPE VII SECRETION SYSTEM PROTEIN ESSC"/>
    <property type="match status" value="1"/>
</dbReference>
<keyword evidence="1" id="KW-0597">Phosphoprotein</keyword>
<dbReference type="InterPro" id="IPR000626">
    <property type="entry name" value="Ubiquitin-like_dom"/>
</dbReference>
<feature type="domain" description="FHA" evidence="6">
    <location>
        <begin position="118"/>
        <end position="166"/>
    </location>
</feature>
<dbReference type="InterPro" id="IPR002543">
    <property type="entry name" value="FtsK_dom"/>
</dbReference>
<keyword evidence="5" id="KW-1133">Transmembrane helix</keyword>
<dbReference type="GO" id="GO:0005524">
    <property type="term" value="F:ATP binding"/>
    <property type="evidence" value="ECO:0007669"/>
    <property type="project" value="UniProtKB-UniRule"/>
</dbReference>
<feature type="binding site" evidence="4">
    <location>
        <begin position="1010"/>
        <end position="1017"/>
    </location>
    <ligand>
        <name>ATP</name>
        <dbReference type="ChEBI" id="CHEBI:30616"/>
    </ligand>
</feature>
<feature type="domain" description="Ubiquitin-like" evidence="7">
    <location>
        <begin position="3"/>
        <end position="89"/>
    </location>
</feature>
<keyword evidence="2 4" id="KW-0547">Nucleotide-binding</keyword>
<dbReference type="InterPro" id="IPR008984">
    <property type="entry name" value="SMAD_FHA_dom_sf"/>
</dbReference>
<accession>A0A560WFU4</accession>
<dbReference type="SMART" id="SM00382">
    <property type="entry name" value="AAA"/>
    <property type="match status" value="2"/>
</dbReference>
<proteinExistence type="predicted"/>
<dbReference type="SMART" id="SM00240">
    <property type="entry name" value="FHA"/>
    <property type="match status" value="1"/>
</dbReference>
<evidence type="ECO:0000259" key="7">
    <source>
        <dbReference type="PROSITE" id="PS50053"/>
    </source>
</evidence>
<dbReference type="Pfam" id="PF16697">
    <property type="entry name" value="Yop-YscD_cpl"/>
    <property type="match status" value="1"/>
</dbReference>
<dbReference type="InterPro" id="IPR027417">
    <property type="entry name" value="P-loop_NTPase"/>
</dbReference>
<dbReference type="EMBL" id="VIUW01000001">
    <property type="protein sequence ID" value="TWD16549.1"/>
    <property type="molecule type" value="Genomic_DNA"/>
</dbReference>